<feature type="compositionally biased region" description="Polar residues" evidence="6">
    <location>
        <begin position="278"/>
        <end position="289"/>
    </location>
</feature>
<dbReference type="PRINTS" id="PR00937">
    <property type="entry name" value="TBOX"/>
</dbReference>
<evidence type="ECO:0000313" key="9">
    <source>
        <dbReference type="Proteomes" id="UP000008281"/>
    </source>
</evidence>
<evidence type="ECO:0000256" key="3">
    <source>
        <dbReference type="ARBA" id="ARBA00023163"/>
    </source>
</evidence>
<evidence type="ECO:0000259" key="7">
    <source>
        <dbReference type="PROSITE" id="PS50252"/>
    </source>
</evidence>
<keyword evidence="4 5" id="KW-0539">Nucleus</keyword>
<evidence type="ECO:0000313" key="8">
    <source>
        <dbReference type="EMBL" id="EFO84704.1"/>
    </source>
</evidence>
<accession>E3LYA9</accession>
<feature type="region of interest" description="Disordered" evidence="6">
    <location>
        <begin position="276"/>
        <end position="299"/>
    </location>
</feature>
<dbReference type="GO" id="GO:0045893">
    <property type="term" value="P:positive regulation of DNA-templated transcription"/>
    <property type="evidence" value="ECO:0007669"/>
    <property type="project" value="InterPro"/>
</dbReference>
<dbReference type="InterPro" id="IPR036960">
    <property type="entry name" value="T-box_sf"/>
</dbReference>
<dbReference type="InParanoid" id="E3LYA9"/>
<dbReference type="eggNOG" id="KOG3585">
    <property type="taxonomic scope" value="Eukaryota"/>
</dbReference>
<evidence type="ECO:0000256" key="6">
    <source>
        <dbReference type="SAM" id="MobiDB-lite"/>
    </source>
</evidence>
<dbReference type="PANTHER" id="PTHR11267">
    <property type="entry name" value="T-BOX PROTEIN-RELATED"/>
    <property type="match status" value="1"/>
</dbReference>
<feature type="region of interest" description="Disordered" evidence="6">
    <location>
        <begin position="179"/>
        <end position="221"/>
    </location>
</feature>
<feature type="domain" description="T-box" evidence="7">
    <location>
        <begin position="11"/>
        <end position="192"/>
    </location>
</feature>
<dbReference type="STRING" id="31234.E3LYA9"/>
<dbReference type="PANTHER" id="PTHR11267:SF59">
    <property type="entry name" value="T-BOX PROTEIN 11-RELATED"/>
    <property type="match status" value="1"/>
</dbReference>
<comment type="caution">
    <text evidence="5">Lacks conserved residue(s) required for the propagation of feature annotation.</text>
</comment>
<dbReference type="Gene3D" id="2.60.40.820">
    <property type="entry name" value="Transcription factor, T-box"/>
    <property type="match status" value="1"/>
</dbReference>
<comment type="subcellular location">
    <subcellularLocation>
        <location evidence="5">Nucleus</location>
    </subcellularLocation>
</comment>
<keyword evidence="3" id="KW-0804">Transcription</keyword>
<sequence>MTSDISVSLTGDKDVLWKSCFEMDHEMMITVPGRRIFPLLEYEIKGLDPLKIYSMSAHFELVDEMKYRFVGGNWTQSPSTEEKADPRIIFHRNGPQLGQNWMDQPLSFDQIRITNRKSNERVNGPSFILILLQVHLFTQHRYIPVLTIYEGDQIVHISKIDYTSFITVTAYHGNELNQFKTNTNPYATGSRQDRRQKREAESSSLSAKRMKKVSEPSTSDSPVPIFPFLPVLPCILPQQHFLRQYQFLSLMGIPLQQQPMDMNQFFSTLHITPPITPEASSQVESSPVNDEQVEPTIDI</sequence>
<dbReference type="OMA" id="FYHIDEV"/>
<keyword evidence="2 5" id="KW-0238">DNA-binding</keyword>
<dbReference type="GO" id="GO:0000981">
    <property type="term" value="F:DNA-binding transcription factor activity, RNA polymerase II-specific"/>
    <property type="evidence" value="ECO:0007669"/>
    <property type="project" value="TreeGrafter"/>
</dbReference>
<dbReference type="Proteomes" id="UP000008281">
    <property type="component" value="Unassembled WGS sequence"/>
</dbReference>
<feature type="compositionally biased region" description="Polar residues" evidence="6">
    <location>
        <begin position="179"/>
        <end position="190"/>
    </location>
</feature>
<gene>
    <name evidence="8" type="ORF">CRE_04003</name>
</gene>
<dbReference type="Pfam" id="PF00907">
    <property type="entry name" value="T-box"/>
    <property type="match status" value="1"/>
</dbReference>
<organism evidence="9">
    <name type="scientific">Caenorhabditis remanei</name>
    <name type="common">Caenorhabditis vulgaris</name>
    <dbReference type="NCBI Taxonomy" id="31234"/>
    <lineage>
        <taxon>Eukaryota</taxon>
        <taxon>Metazoa</taxon>
        <taxon>Ecdysozoa</taxon>
        <taxon>Nematoda</taxon>
        <taxon>Chromadorea</taxon>
        <taxon>Rhabditida</taxon>
        <taxon>Rhabditina</taxon>
        <taxon>Rhabditomorpha</taxon>
        <taxon>Rhabditoidea</taxon>
        <taxon>Rhabditidae</taxon>
        <taxon>Peloderinae</taxon>
        <taxon>Caenorhabditis</taxon>
    </lineage>
</organism>
<dbReference type="EMBL" id="DS268418">
    <property type="protein sequence ID" value="EFO84704.1"/>
    <property type="molecule type" value="Genomic_DNA"/>
</dbReference>
<name>E3LYA9_CAERE</name>
<evidence type="ECO:0000256" key="4">
    <source>
        <dbReference type="ARBA" id="ARBA00023242"/>
    </source>
</evidence>
<proteinExistence type="predicted"/>
<dbReference type="AlphaFoldDB" id="E3LYA9"/>
<evidence type="ECO:0000256" key="5">
    <source>
        <dbReference type="PROSITE-ProRule" id="PRU00201"/>
    </source>
</evidence>
<feature type="compositionally biased region" description="Basic and acidic residues" evidence="6">
    <location>
        <begin position="191"/>
        <end position="201"/>
    </location>
</feature>
<evidence type="ECO:0000256" key="1">
    <source>
        <dbReference type="ARBA" id="ARBA00023015"/>
    </source>
</evidence>
<reference evidence="8" key="1">
    <citation type="submission" date="2007-07" db="EMBL/GenBank/DDBJ databases">
        <title>PCAP assembly of the Caenorhabditis remanei genome.</title>
        <authorList>
            <consortium name="The Caenorhabditis remanei Sequencing Consortium"/>
            <person name="Wilson R.K."/>
        </authorList>
    </citation>
    <scope>NUCLEOTIDE SEQUENCE [LARGE SCALE GENOMIC DNA]</scope>
    <source>
        <strain evidence="8">PB4641</strain>
    </source>
</reference>
<dbReference type="InterPro" id="IPR008967">
    <property type="entry name" value="p53-like_TF_DNA-bd_sf"/>
</dbReference>
<dbReference type="SUPFAM" id="SSF49417">
    <property type="entry name" value="p53-like transcription factors"/>
    <property type="match status" value="1"/>
</dbReference>
<dbReference type="InterPro" id="IPR046360">
    <property type="entry name" value="T-box_DNA-bd"/>
</dbReference>
<dbReference type="SMART" id="SM00425">
    <property type="entry name" value="TBOX"/>
    <property type="match status" value="1"/>
</dbReference>
<keyword evidence="1" id="KW-0805">Transcription regulation</keyword>
<dbReference type="PROSITE" id="PS50252">
    <property type="entry name" value="TBOX_3"/>
    <property type="match status" value="1"/>
</dbReference>
<dbReference type="GO" id="GO:0001708">
    <property type="term" value="P:cell fate specification"/>
    <property type="evidence" value="ECO:0007669"/>
    <property type="project" value="TreeGrafter"/>
</dbReference>
<dbReference type="GO" id="GO:0000978">
    <property type="term" value="F:RNA polymerase II cis-regulatory region sequence-specific DNA binding"/>
    <property type="evidence" value="ECO:0007669"/>
    <property type="project" value="InterPro"/>
</dbReference>
<dbReference type="HOGENOM" id="CLU_032588_1_0_1"/>
<dbReference type="CDD" id="cd00182">
    <property type="entry name" value="T-box"/>
    <property type="match status" value="1"/>
</dbReference>
<dbReference type="GO" id="GO:0000785">
    <property type="term" value="C:chromatin"/>
    <property type="evidence" value="ECO:0007669"/>
    <property type="project" value="TreeGrafter"/>
</dbReference>
<protein>
    <recommendedName>
        <fullName evidence="7">T-box domain-containing protein</fullName>
    </recommendedName>
</protein>
<dbReference type="FunCoup" id="E3LYA9">
    <property type="interactions" value="3"/>
</dbReference>
<evidence type="ECO:0000256" key="2">
    <source>
        <dbReference type="ARBA" id="ARBA00023125"/>
    </source>
</evidence>
<dbReference type="InterPro" id="IPR001699">
    <property type="entry name" value="TF_T-box"/>
</dbReference>
<dbReference type="GO" id="GO:0005634">
    <property type="term" value="C:nucleus"/>
    <property type="evidence" value="ECO:0007669"/>
    <property type="project" value="UniProtKB-SubCell"/>
</dbReference>
<dbReference type="OrthoDB" id="5869419at2759"/>
<keyword evidence="9" id="KW-1185">Reference proteome</keyword>